<dbReference type="Pfam" id="PF00071">
    <property type="entry name" value="Ras"/>
    <property type="match status" value="1"/>
</dbReference>
<evidence type="ECO:0000313" key="9">
    <source>
        <dbReference type="EMBL" id="TPX75044.1"/>
    </source>
</evidence>
<dbReference type="NCBIfam" id="TIGR00231">
    <property type="entry name" value="small_GTP"/>
    <property type="match status" value="1"/>
</dbReference>
<keyword evidence="10" id="KW-1185">Reference proteome</keyword>
<gene>
    <name evidence="9" type="ORF">CcCBS67573_g03699</name>
</gene>
<keyword evidence="7" id="KW-0636">Prenylation</keyword>
<dbReference type="InterPro" id="IPR027417">
    <property type="entry name" value="P-loop_NTPase"/>
</dbReference>
<dbReference type="Gene3D" id="3.40.50.300">
    <property type="entry name" value="P-loop containing nucleotide triphosphate hydrolases"/>
    <property type="match status" value="1"/>
</dbReference>
<organism evidence="9 10">
    <name type="scientific">Chytriomyces confervae</name>
    <dbReference type="NCBI Taxonomy" id="246404"/>
    <lineage>
        <taxon>Eukaryota</taxon>
        <taxon>Fungi</taxon>
        <taxon>Fungi incertae sedis</taxon>
        <taxon>Chytridiomycota</taxon>
        <taxon>Chytridiomycota incertae sedis</taxon>
        <taxon>Chytridiomycetes</taxon>
        <taxon>Chytridiales</taxon>
        <taxon>Chytriomycetaceae</taxon>
        <taxon>Chytriomyces</taxon>
    </lineage>
</organism>
<name>A0A507FFM5_9FUNG</name>
<evidence type="ECO:0000256" key="8">
    <source>
        <dbReference type="SAM" id="MobiDB-lite"/>
    </source>
</evidence>
<dbReference type="GO" id="GO:0003924">
    <property type="term" value="F:GTPase activity"/>
    <property type="evidence" value="ECO:0007669"/>
    <property type="project" value="InterPro"/>
</dbReference>
<dbReference type="InterPro" id="IPR001806">
    <property type="entry name" value="Small_GTPase"/>
</dbReference>
<keyword evidence="4" id="KW-0342">GTP-binding</keyword>
<feature type="region of interest" description="Disordered" evidence="8">
    <location>
        <begin position="187"/>
        <end position="208"/>
    </location>
</feature>
<keyword evidence="6" id="KW-0449">Lipoprotein</keyword>
<reference evidence="9 10" key="1">
    <citation type="journal article" date="2019" name="Sci. Rep.">
        <title>Comparative genomics of chytrid fungi reveal insights into the obligate biotrophic and pathogenic lifestyle of Synchytrium endobioticum.</title>
        <authorList>
            <person name="van de Vossenberg B.T.L.H."/>
            <person name="Warris S."/>
            <person name="Nguyen H.D.T."/>
            <person name="van Gent-Pelzer M.P.E."/>
            <person name="Joly D.L."/>
            <person name="van de Geest H.C."/>
            <person name="Bonants P.J.M."/>
            <person name="Smith D.S."/>
            <person name="Levesque C.A."/>
            <person name="van der Lee T.A.J."/>
        </authorList>
    </citation>
    <scope>NUCLEOTIDE SEQUENCE [LARGE SCALE GENOMIC DNA]</scope>
    <source>
        <strain evidence="9 10">CBS 675.73</strain>
    </source>
</reference>
<evidence type="ECO:0000256" key="7">
    <source>
        <dbReference type="ARBA" id="ARBA00023289"/>
    </source>
</evidence>
<evidence type="ECO:0000256" key="4">
    <source>
        <dbReference type="ARBA" id="ARBA00023134"/>
    </source>
</evidence>
<sequence length="232" mass="25384">MDYETHYTFKVILLGSPAVGKSNLLNRMIHNKFDENIKSTIGIDFGTKVIKIGDKTIKAQIWDTAGQENYKSIARAYYKGAVGALLVYDITDAKTFQSLQDIWLPRLRNEHPEGDSDIRIMLIGNKSDLTAKRAVAKEDAQAFADQNKFIFLETSALDASNVDNTFNTVSSEIYKVVCERELERVTAAGRGAASSTPPAASERGARKEAVNINSTSAAAVVSASIERSETAN</sequence>
<dbReference type="SMART" id="SM00175">
    <property type="entry name" value="RAB"/>
    <property type="match status" value="1"/>
</dbReference>
<dbReference type="EMBL" id="QEAP01000098">
    <property type="protein sequence ID" value="TPX75044.1"/>
    <property type="molecule type" value="Genomic_DNA"/>
</dbReference>
<evidence type="ECO:0000256" key="3">
    <source>
        <dbReference type="ARBA" id="ARBA00022741"/>
    </source>
</evidence>
<dbReference type="SMART" id="SM00173">
    <property type="entry name" value="RAS"/>
    <property type="match status" value="1"/>
</dbReference>
<proteinExistence type="inferred from homology"/>
<dbReference type="GO" id="GO:0005525">
    <property type="term" value="F:GTP binding"/>
    <property type="evidence" value="ECO:0007669"/>
    <property type="project" value="UniProtKB-KW"/>
</dbReference>
<evidence type="ECO:0000256" key="5">
    <source>
        <dbReference type="ARBA" id="ARBA00023136"/>
    </source>
</evidence>
<dbReference type="SMART" id="SM00176">
    <property type="entry name" value="RAN"/>
    <property type="match status" value="1"/>
</dbReference>
<evidence type="ECO:0008006" key="11">
    <source>
        <dbReference type="Google" id="ProtNLM"/>
    </source>
</evidence>
<dbReference type="Proteomes" id="UP000320333">
    <property type="component" value="Unassembled WGS sequence"/>
</dbReference>
<evidence type="ECO:0000256" key="1">
    <source>
        <dbReference type="ARBA" id="ARBA00004635"/>
    </source>
</evidence>
<dbReference type="SUPFAM" id="SSF52540">
    <property type="entry name" value="P-loop containing nucleoside triphosphate hydrolases"/>
    <property type="match status" value="1"/>
</dbReference>
<dbReference type="SMART" id="SM00174">
    <property type="entry name" value="RHO"/>
    <property type="match status" value="1"/>
</dbReference>
<evidence type="ECO:0000256" key="6">
    <source>
        <dbReference type="ARBA" id="ARBA00023288"/>
    </source>
</evidence>
<dbReference type="PROSITE" id="PS51420">
    <property type="entry name" value="RHO"/>
    <property type="match status" value="1"/>
</dbReference>
<dbReference type="PANTHER" id="PTHR47979">
    <property type="entry name" value="DRAB11-RELATED"/>
    <property type="match status" value="1"/>
</dbReference>
<comment type="caution">
    <text evidence="9">The sequence shown here is derived from an EMBL/GenBank/DDBJ whole genome shotgun (WGS) entry which is preliminary data.</text>
</comment>
<dbReference type="PROSITE" id="PS51421">
    <property type="entry name" value="RAS"/>
    <property type="match status" value="1"/>
</dbReference>
<dbReference type="PROSITE" id="PS51419">
    <property type="entry name" value="RAB"/>
    <property type="match status" value="1"/>
</dbReference>
<keyword evidence="3" id="KW-0547">Nucleotide-binding</keyword>
<dbReference type="GO" id="GO:0016020">
    <property type="term" value="C:membrane"/>
    <property type="evidence" value="ECO:0007669"/>
    <property type="project" value="UniProtKB-SubCell"/>
</dbReference>
<dbReference type="STRING" id="246404.A0A507FFM5"/>
<evidence type="ECO:0000256" key="2">
    <source>
        <dbReference type="ARBA" id="ARBA00006270"/>
    </source>
</evidence>
<comment type="similarity">
    <text evidence="2">Belongs to the small GTPase superfamily. Rab family.</text>
</comment>
<evidence type="ECO:0000313" key="10">
    <source>
        <dbReference type="Proteomes" id="UP000320333"/>
    </source>
</evidence>
<dbReference type="FunFam" id="3.40.50.300:FF:000274">
    <property type="entry name" value="ras-related protein RABA5a"/>
    <property type="match status" value="1"/>
</dbReference>
<protein>
    <recommendedName>
        <fullName evidence="11">Small monomeric GTPase</fullName>
    </recommendedName>
</protein>
<accession>A0A507FFM5</accession>
<dbReference type="PRINTS" id="PR00449">
    <property type="entry name" value="RASTRNSFRMNG"/>
</dbReference>
<dbReference type="InterPro" id="IPR050209">
    <property type="entry name" value="Rab_GTPases_membrane_traffic"/>
</dbReference>
<dbReference type="OrthoDB" id="2107917at2759"/>
<keyword evidence="5" id="KW-0472">Membrane</keyword>
<dbReference type="InterPro" id="IPR005225">
    <property type="entry name" value="Small_GTP-bd"/>
</dbReference>
<dbReference type="AlphaFoldDB" id="A0A507FFM5"/>
<comment type="subcellular location">
    <subcellularLocation>
        <location evidence="1">Membrane</location>
        <topology evidence="1">Lipid-anchor</topology>
    </subcellularLocation>
</comment>